<dbReference type="Proteomes" id="UP001062846">
    <property type="component" value="Chromosome 8"/>
</dbReference>
<organism evidence="1 2">
    <name type="scientific">Rhododendron molle</name>
    <name type="common">Chinese azalea</name>
    <name type="synonym">Azalea mollis</name>
    <dbReference type="NCBI Taxonomy" id="49168"/>
    <lineage>
        <taxon>Eukaryota</taxon>
        <taxon>Viridiplantae</taxon>
        <taxon>Streptophyta</taxon>
        <taxon>Embryophyta</taxon>
        <taxon>Tracheophyta</taxon>
        <taxon>Spermatophyta</taxon>
        <taxon>Magnoliopsida</taxon>
        <taxon>eudicotyledons</taxon>
        <taxon>Gunneridae</taxon>
        <taxon>Pentapetalae</taxon>
        <taxon>asterids</taxon>
        <taxon>Ericales</taxon>
        <taxon>Ericaceae</taxon>
        <taxon>Ericoideae</taxon>
        <taxon>Rhodoreae</taxon>
        <taxon>Rhododendron</taxon>
    </lineage>
</organism>
<gene>
    <name evidence="1" type="ORF">RHMOL_Rhmol08G0219800</name>
</gene>
<evidence type="ECO:0000313" key="2">
    <source>
        <dbReference type="Proteomes" id="UP001062846"/>
    </source>
</evidence>
<accession>A0ACC0MR13</accession>
<sequence length="178" mass="18823">MEVEIGDRRSEEAATGQGAAAASGGEGDGDHQQEVDGGSECHAPKAEPHATELVGVRVAAGNNGAGGDETRPSGSPSRDSTRGKGVIVEAEKTTEAPFREEDVLFRPSPTAATSSSHRTITKYDIAEHLPDEALAKLLEKNPIIGEIVLKAKEDQARAIAASEARRELRESERKERSS</sequence>
<reference evidence="1" key="1">
    <citation type="submission" date="2022-02" db="EMBL/GenBank/DDBJ databases">
        <title>Plant Genome Project.</title>
        <authorList>
            <person name="Zhang R.-G."/>
        </authorList>
    </citation>
    <scope>NUCLEOTIDE SEQUENCE</scope>
    <source>
        <strain evidence="1">AT1</strain>
    </source>
</reference>
<protein>
    <submittedName>
        <fullName evidence="1">Uncharacterized protein</fullName>
    </submittedName>
</protein>
<evidence type="ECO:0000313" key="1">
    <source>
        <dbReference type="EMBL" id="KAI8543457.1"/>
    </source>
</evidence>
<comment type="caution">
    <text evidence="1">The sequence shown here is derived from an EMBL/GenBank/DDBJ whole genome shotgun (WGS) entry which is preliminary data.</text>
</comment>
<name>A0ACC0MR13_RHOML</name>
<dbReference type="EMBL" id="CM046395">
    <property type="protein sequence ID" value="KAI8543457.1"/>
    <property type="molecule type" value="Genomic_DNA"/>
</dbReference>
<proteinExistence type="predicted"/>
<keyword evidence="2" id="KW-1185">Reference proteome</keyword>